<dbReference type="Proteomes" id="UP000235145">
    <property type="component" value="Unassembled WGS sequence"/>
</dbReference>
<reference evidence="3 4" key="1">
    <citation type="journal article" date="2017" name="Nat. Commun.">
        <title>Genome assembly with in vitro proximity ligation data and whole-genome triplication in lettuce.</title>
        <authorList>
            <person name="Reyes-Chin-Wo S."/>
            <person name="Wang Z."/>
            <person name="Yang X."/>
            <person name="Kozik A."/>
            <person name="Arikit S."/>
            <person name="Song C."/>
            <person name="Xia L."/>
            <person name="Froenicke L."/>
            <person name="Lavelle D.O."/>
            <person name="Truco M.J."/>
            <person name="Xia R."/>
            <person name="Zhu S."/>
            <person name="Xu C."/>
            <person name="Xu H."/>
            <person name="Xu X."/>
            <person name="Cox K."/>
            <person name="Korf I."/>
            <person name="Meyers B.C."/>
            <person name="Michelmore R.W."/>
        </authorList>
    </citation>
    <scope>NUCLEOTIDE SEQUENCE [LARGE SCALE GENOMIC DNA]</scope>
    <source>
        <strain evidence="4">cv. Salinas</strain>
        <tissue evidence="3">Seedlings</tissue>
    </source>
</reference>
<dbReference type="PANTHER" id="PTHR31973">
    <property type="entry name" value="POLYPROTEIN, PUTATIVE-RELATED"/>
    <property type="match status" value="1"/>
</dbReference>
<gene>
    <name evidence="3" type="ORF">LSAT_V11C300126120</name>
</gene>
<sequence length="230" mass="26887">MVFIFLLQICAFRECCRKYIIMDGAHLKGKYKDIILHAVTMDGNNQILPIGYGICPKENTDSWTWFLEKLHEYIGDVEALTMVTNRAPAIAVSIQNVFPNDQHGLCAFHLIGNIVHTFGKNKKKIAILFWKLVRAYKTTELRNIRDDVATYLSQIPHEKWTRAYCPTTRYDYITSNSAESMNDVSNKARKLSILPLLEFFRKLMQKWFYKLPMAVGMIMFIFKLYDKFHI</sequence>
<accession>A0A9R1W1J1</accession>
<feature type="domain" description="MULE transposase" evidence="2">
    <location>
        <begin position="20"/>
        <end position="112"/>
    </location>
</feature>
<proteinExistence type="predicted"/>
<dbReference type="PANTHER" id="PTHR31973:SF185">
    <property type="entry name" value="TRANSPOSASE, MUDR, PLANT, MULE TRANSPOSASE DOMAIN-CONTAINING PROTEIN"/>
    <property type="match status" value="1"/>
</dbReference>
<dbReference type="EMBL" id="NBSK02000003">
    <property type="protein sequence ID" value="KAJ0215328.1"/>
    <property type="molecule type" value="Genomic_DNA"/>
</dbReference>
<organism evidence="3 4">
    <name type="scientific">Lactuca sativa</name>
    <name type="common">Garden lettuce</name>
    <dbReference type="NCBI Taxonomy" id="4236"/>
    <lineage>
        <taxon>Eukaryota</taxon>
        <taxon>Viridiplantae</taxon>
        <taxon>Streptophyta</taxon>
        <taxon>Embryophyta</taxon>
        <taxon>Tracheophyta</taxon>
        <taxon>Spermatophyta</taxon>
        <taxon>Magnoliopsida</taxon>
        <taxon>eudicotyledons</taxon>
        <taxon>Gunneridae</taxon>
        <taxon>Pentapetalae</taxon>
        <taxon>asterids</taxon>
        <taxon>campanulids</taxon>
        <taxon>Asterales</taxon>
        <taxon>Asteraceae</taxon>
        <taxon>Cichorioideae</taxon>
        <taxon>Cichorieae</taxon>
        <taxon>Lactucinae</taxon>
        <taxon>Lactuca</taxon>
    </lineage>
</organism>
<evidence type="ECO:0000313" key="4">
    <source>
        <dbReference type="Proteomes" id="UP000235145"/>
    </source>
</evidence>
<protein>
    <recommendedName>
        <fullName evidence="2">MULE transposase domain-containing protein</fullName>
    </recommendedName>
</protein>
<feature type="transmembrane region" description="Helical" evidence="1">
    <location>
        <begin position="207"/>
        <end position="225"/>
    </location>
</feature>
<keyword evidence="1" id="KW-0812">Transmembrane</keyword>
<dbReference type="Pfam" id="PF10551">
    <property type="entry name" value="MULE"/>
    <property type="match status" value="1"/>
</dbReference>
<evidence type="ECO:0000256" key="1">
    <source>
        <dbReference type="SAM" id="Phobius"/>
    </source>
</evidence>
<evidence type="ECO:0000313" key="3">
    <source>
        <dbReference type="EMBL" id="KAJ0215328.1"/>
    </source>
</evidence>
<keyword evidence="1" id="KW-1133">Transmembrane helix</keyword>
<evidence type="ECO:0000259" key="2">
    <source>
        <dbReference type="Pfam" id="PF10551"/>
    </source>
</evidence>
<dbReference type="AlphaFoldDB" id="A0A9R1W1J1"/>
<keyword evidence="1" id="KW-0472">Membrane</keyword>
<name>A0A9R1W1J1_LACSA</name>
<keyword evidence="4" id="KW-1185">Reference proteome</keyword>
<comment type="caution">
    <text evidence="3">The sequence shown here is derived from an EMBL/GenBank/DDBJ whole genome shotgun (WGS) entry which is preliminary data.</text>
</comment>
<dbReference type="InterPro" id="IPR018289">
    <property type="entry name" value="MULE_transposase_dom"/>
</dbReference>